<name>A0A843VDQ0_COLES</name>
<gene>
    <name evidence="1" type="ORF">Taro_026741</name>
</gene>
<evidence type="ECO:0000313" key="1">
    <source>
        <dbReference type="EMBL" id="MQL94085.1"/>
    </source>
</evidence>
<accession>A0A843VDQ0</accession>
<dbReference type="EMBL" id="NMUH01001629">
    <property type="protein sequence ID" value="MQL94085.1"/>
    <property type="molecule type" value="Genomic_DNA"/>
</dbReference>
<comment type="caution">
    <text evidence="1">The sequence shown here is derived from an EMBL/GenBank/DDBJ whole genome shotgun (WGS) entry which is preliminary data.</text>
</comment>
<protein>
    <submittedName>
        <fullName evidence="1">Uncharacterized protein</fullName>
    </submittedName>
</protein>
<dbReference type="AlphaFoldDB" id="A0A843VDQ0"/>
<sequence>PAGFGDWFYKVLGLVFPAGLEGKYGGLVPAPPNGGGASPFIGGGPPLLAACAGGEGETSPSVGGGNPSNWHLSHFLAFSDLLPLADILGFFSSFLDSLEQFRDVPAISWHSRTSLPFLDFRRAVSEQSRVSSPFIDMLAYLRHLLTSPSGS</sequence>
<evidence type="ECO:0000313" key="2">
    <source>
        <dbReference type="Proteomes" id="UP000652761"/>
    </source>
</evidence>
<dbReference type="Proteomes" id="UP000652761">
    <property type="component" value="Unassembled WGS sequence"/>
</dbReference>
<proteinExistence type="predicted"/>
<feature type="non-terminal residue" evidence="1">
    <location>
        <position position="1"/>
    </location>
</feature>
<organism evidence="1 2">
    <name type="scientific">Colocasia esculenta</name>
    <name type="common">Wild taro</name>
    <name type="synonym">Arum esculentum</name>
    <dbReference type="NCBI Taxonomy" id="4460"/>
    <lineage>
        <taxon>Eukaryota</taxon>
        <taxon>Viridiplantae</taxon>
        <taxon>Streptophyta</taxon>
        <taxon>Embryophyta</taxon>
        <taxon>Tracheophyta</taxon>
        <taxon>Spermatophyta</taxon>
        <taxon>Magnoliopsida</taxon>
        <taxon>Liliopsida</taxon>
        <taxon>Araceae</taxon>
        <taxon>Aroideae</taxon>
        <taxon>Colocasieae</taxon>
        <taxon>Colocasia</taxon>
    </lineage>
</organism>
<reference evidence="1" key="1">
    <citation type="submission" date="2017-07" db="EMBL/GenBank/DDBJ databases">
        <title>Taro Niue Genome Assembly and Annotation.</title>
        <authorList>
            <person name="Atibalentja N."/>
            <person name="Keating K."/>
            <person name="Fields C.J."/>
        </authorList>
    </citation>
    <scope>NUCLEOTIDE SEQUENCE</scope>
    <source>
        <strain evidence="1">Niue_2</strain>
        <tissue evidence="1">Leaf</tissue>
    </source>
</reference>
<keyword evidence="2" id="KW-1185">Reference proteome</keyword>
<feature type="non-terminal residue" evidence="1">
    <location>
        <position position="151"/>
    </location>
</feature>